<keyword evidence="3" id="KW-0238">DNA-binding</keyword>
<dbReference type="eggNOG" id="COG0582">
    <property type="taxonomic scope" value="Bacteria"/>
</dbReference>
<dbReference type="AlphaFoldDB" id="T0HKF0"/>
<dbReference type="CDD" id="cd00801">
    <property type="entry name" value="INT_P4_C"/>
    <property type="match status" value="1"/>
</dbReference>
<dbReference type="GO" id="GO:0006310">
    <property type="term" value="P:DNA recombination"/>
    <property type="evidence" value="ECO:0007669"/>
    <property type="project" value="UniProtKB-KW"/>
</dbReference>
<dbReference type="PANTHER" id="PTHR30629:SF2">
    <property type="entry name" value="PROPHAGE INTEGRASE INTS-RELATED"/>
    <property type="match status" value="1"/>
</dbReference>
<gene>
    <name evidence="6" type="ORF">RLDS_19350</name>
</gene>
<dbReference type="Pfam" id="PF22022">
    <property type="entry name" value="Phage_int_M"/>
    <property type="match status" value="1"/>
</dbReference>
<dbReference type="PROSITE" id="PS51898">
    <property type="entry name" value="TYR_RECOMBINASE"/>
    <property type="match status" value="1"/>
</dbReference>
<reference evidence="6 7" key="1">
    <citation type="journal article" date="2013" name="Genome Announc.">
        <title>Draft Genome Sequence of Sphingobium lactosutens Strain DS20T, Isolated from a Hexachlorocyclohexane Dumpsite.</title>
        <authorList>
            <person name="Kumar R."/>
            <person name="Dwivedi V."/>
            <person name="Negi V."/>
            <person name="Khurana J.P."/>
            <person name="Lal R."/>
        </authorList>
    </citation>
    <scope>NUCLEOTIDE SEQUENCE [LARGE SCALE GENOMIC DNA]</scope>
    <source>
        <strain evidence="6 7">DS20</strain>
    </source>
</reference>
<keyword evidence="4" id="KW-0233">DNA recombination</keyword>
<evidence type="ECO:0000259" key="5">
    <source>
        <dbReference type="PROSITE" id="PS51898"/>
    </source>
</evidence>
<proteinExistence type="inferred from homology"/>
<evidence type="ECO:0000256" key="1">
    <source>
        <dbReference type="ARBA" id="ARBA00008857"/>
    </source>
</evidence>
<dbReference type="InterPro" id="IPR013762">
    <property type="entry name" value="Integrase-like_cat_sf"/>
</dbReference>
<dbReference type="Gene3D" id="1.10.443.10">
    <property type="entry name" value="Intergrase catalytic core"/>
    <property type="match status" value="1"/>
</dbReference>
<dbReference type="Proteomes" id="UP000015531">
    <property type="component" value="Unassembled WGS sequence"/>
</dbReference>
<name>T0HKF0_9SPHN</name>
<dbReference type="GO" id="GO:0003677">
    <property type="term" value="F:DNA binding"/>
    <property type="evidence" value="ECO:0007669"/>
    <property type="project" value="UniProtKB-KW"/>
</dbReference>
<evidence type="ECO:0000313" key="7">
    <source>
        <dbReference type="Proteomes" id="UP000015531"/>
    </source>
</evidence>
<comment type="similarity">
    <text evidence="1">Belongs to the 'phage' integrase family.</text>
</comment>
<dbReference type="OrthoDB" id="7388552at2"/>
<organism evidence="6 7">
    <name type="scientific">Sphingobium lactosutens DS20</name>
    <dbReference type="NCBI Taxonomy" id="1331060"/>
    <lineage>
        <taxon>Bacteria</taxon>
        <taxon>Pseudomonadati</taxon>
        <taxon>Pseudomonadota</taxon>
        <taxon>Alphaproteobacteria</taxon>
        <taxon>Sphingomonadales</taxon>
        <taxon>Sphingomonadaceae</taxon>
        <taxon>Sphingobium</taxon>
    </lineage>
</organism>
<keyword evidence="2" id="KW-0229">DNA integration</keyword>
<dbReference type="RefSeq" id="WP_021227425.1">
    <property type="nucleotide sequence ID" value="NZ_ATDP01000102.1"/>
</dbReference>
<sequence length="394" mass="43262">MPLSNAAVKAARPQSRAYKIFDERGLFLFVAPTGLRSWRLRYRVQGREKLLCLGQWPDVQLVDARDKAEEARGLVAQGVDPSVQMRSAAALQIRTFESVAREWHAVQRDRWTDRHAADVIASLEGNVFSDIGPLPIGAITSPAILQLLRDVEARGSIETARRIRQRISAVFAFAIAEGLAEQDPAAFVARALRPAPIARRQPALTDLDEARALLAACERAGGPPIIRLASRFLALTAVRIGALLGAQGHEFEGLDGDEPLWRIPAARMKLKKARKADSANDHIVPLSRHAVAVLKAIGENGYDTLSSRVFPIHPAAIGALYKRAGYAGRHVPHGWRACFSTIMNERFPLERAAIDLALAHAPKGASESEAAYNRAQLLDQRRALFARWGEMLIT</sequence>
<dbReference type="Gene3D" id="1.10.150.130">
    <property type="match status" value="1"/>
</dbReference>
<evidence type="ECO:0000313" key="6">
    <source>
        <dbReference type="EMBL" id="EQB12658.1"/>
    </source>
</evidence>
<evidence type="ECO:0000256" key="2">
    <source>
        <dbReference type="ARBA" id="ARBA00022908"/>
    </source>
</evidence>
<dbReference type="PATRIC" id="fig|1331060.3.peg.3741"/>
<dbReference type="InterPro" id="IPR002104">
    <property type="entry name" value="Integrase_catalytic"/>
</dbReference>
<dbReference type="Pfam" id="PF13356">
    <property type="entry name" value="Arm-DNA-bind_3"/>
    <property type="match status" value="1"/>
</dbReference>
<evidence type="ECO:0000256" key="4">
    <source>
        <dbReference type="ARBA" id="ARBA00023172"/>
    </source>
</evidence>
<dbReference type="InterPro" id="IPR050808">
    <property type="entry name" value="Phage_Integrase"/>
</dbReference>
<dbReference type="GO" id="GO:0015074">
    <property type="term" value="P:DNA integration"/>
    <property type="evidence" value="ECO:0007669"/>
    <property type="project" value="UniProtKB-KW"/>
</dbReference>
<dbReference type="InterPro" id="IPR011010">
    <property type="entry name" value="DNA_brk_join_enz"/>
</dbReference>
<protein>
    <submittedName>
        <fullName evidence="6">Integrase</fullName>
    </submittedName>
</protein>
<comment type="caution">
    <text evidence="6">The sequence shown here is derived from an EMBL/GenBank/DDBJ whole genome shotgun (WGS) entry which is preliminary data.</text>
</comment>
<dbReference type="PANTHER" id="PTHR30629">
    <property type="entry name" value="PROPHAGE INTEGRASE"/>
    <property type="match status" value="1"/>
</dbReference>
<dbReference type="InterPro" id="IPR010998">
    <property type="entry name" value="Integrase_recombinase_N"/>
</dbReference>
<dbReference type="SUPFAM" id="SSF56349">
    <property type="entry name" value="DNA breaking-rejoining enzymes"/>
    <property type="match status" value="1"/>
</dbReference>
<evidence type="ECO:0000256" key="3">
    <source>
        <dbReference type="ARBA" id="ARBA00023125"/>
    </source>
</evidence>
<dbReference type="EMBL" id="ATDP01000102">
    <property type="protein sequence ID" value="EQB12658.1"/>
    <property type="molecule type" value="Genomic_DNA"/>
</dbReference>
<accession>T0HKF0</accession>
<dbReference type="InterPro" id="IPR038488">
    <property type="entry name" value="Integrase_DNA-bd_sf"/>
</dbReference>
<dbReference type="InterPro" id="IPR053876">
    <property type="entry name" value="Phage_int_M"/>
</dbReference>
<dbReference type="Gene3D" id="3.30.160.390">
    <property type="entry name" value="Integrase, DNA-binding domain"/>
    <property type="match status" value="1"/>
</dbReference>
<keyword evidence="7" id="KW-1185">Reference proteome</keyword>
<dbReference type="InterPro" id="IPR025166">
    <property type="entry name" value="Integrase_DNA_bind_dom"/>
</dbReference>
<feature type="domain" description="Tyr recombinase" evidence="5">
    <location>
        <begin position="200"/>
        <end position="385"/>
    </location>
</feature>